<reference evidence="1" key="1">
    <citation type="submission" date="2020-11" db="EMBL/GenBank/DDBJ databases">
        <authorList>
            <person name="Tran Van P."/>
        </authorList>
    </citation>
    <scope>NUCLEOTIDE SEQUENCE</scope>
</reference>
<sequence length="180" mass="19847">MNDMVVRTQSRLDGKWLKLDLQWAFNPDGLSQLWNEMVKDCELTGSFSDGLLNAVGIVAHKGESGHYYCGLRVLTCPCCDGICGPNTGCNCPACQRLDQEEAARTELRGTTPLPSLPQIESWTWGPQPRSCGGVSCHETSDRVMWLECRATRPLTGSCGGVSCHETSDRVVWWSVLPQDL</sequence>
<proteinExistence type="predicted"/>
<dbReference type="EMBL" id="OB793562">
    <property type="protein sequence ID" value="CAD7427836.1"/>
    <property type="molecule type" value="Genomic_DNA"/>
</dbReference>
<accession>A0A7R9HMK7</accession>
<protein>
    <submittedName>
        <fullName evidence="1">Uncharacterized protein</fullName>
    </submittedName>
</protein>
<dbReference type="AlphaFoldDB" id="A0A7R9HMK7"/>
<gene>
    <name evidence="1" type="ORF">TMSB3V08_LOCUS4665</name>
</gene>
<organism evidence="1">
    <name type="scientific">Timema monikensis</name>
    <dbReference type="NCBI Taxonomy" id="170555"/>
    <lineage>
        <taxon>Eukaryota</taxon>
        <taxon>Metazoa</taxon>
        <taxon>Ecdysozoa</taxon>
        <taxon>Arthropoda</taxon>
        <taxon>Hexapoda</taxon>
        <taxon>Insecta</taxon>
        <taxon>Pterygota</taxon>
        <taxon>Neoptera</taxon>
        <taxon>Polyneoptera</taxon>
        <taxon>Phasmatodea</taxon>
        <taxon>Timematodea</taxon>
        <taxon>Timematoidea</taxon>
        <taxon>Timematidae</taxon>
        <taxon>Timema</taxon>
    </lineage>
</organism>
<evidence type="ECO:0000313" key="1">
    <source>
        <dbReference type="EMBL" id="CAD7427836.1"/>
    </source>
</evidence>
<name>A0A7R9HMK7_9NEOP</name>